<keyword evidence="4" id="KW-0238">DNA-binding</keyword>
<evidence type="ECO:0000259" key="6">
    <source>
        <dbReference type="Pfam" id="PF04542"/>
    </source>
</evidence>
<keyword evidence="2" id="KW-0805">Transcription regulation</keyword>
<dbReference type="InterPro" id="IPR013325">
    <property type="entry name" value="RNA_pol_sigma_r2"/>
</dbReference>
<dbReference type="EMBL" id="BBLT01000003">
    <property type="protein sequence ID" value="GAL84425.1"/>
    <property type="molecule type" value="Genomic_DNA"/>
</dbReference>
<dbReference type="Gene3D" id="1.10.1740.10">
    <property type="match status" value="1"/>
</dbReference>
<keyword evidence="5" id="KW-0804">Transcription</keyword>
<organism evidence="8 9">
    <name type="scientific">Sporocytophaga myxococcoides</name>
    <dbReference type="NCBI Taxonomy" id="153721"/>
    <lineage>
        <taxon>Bacteria</taxon>
        <taxon>Pseudomonadati</taxon>
        <taxon>Bacteroidota</taxon>
        <taxon>Cytophagia</taxon>
        <taxon>Cytophagales</taxon>
        <taxon>Cytophagaceae</taxon>
        <taxon>Sporocytophaga</taxon>
    </lineage>
</organism>
<dbReference type="RefSeq" id="WP_045461358.1">
    <property type="nucleotide sequence ID" value="NZ_BBLT01000003.1"/>
</dbReference>
<reference evidence="8 9" key="1">
    <citation type="submission" date="2014-09" db="EMBL/GenBank/DDBJ databases">
        <title>Sporocytophaga myxococcoides PG-01 genome sequencing.</title>
        <authorList>
            <person name="Liu L."/>
            <person name="Gao P.J."/>
            <person name="Chen G.J."/>
            <person name="Wang L.S."/>
        </authorList>
    </citation>
    <scope>NUCLEOTIDE SEQUENCE [LARGE SCALE GENOMIC DNA]</scope>
    <source>
        <strain evidence="8 9">PG-01</strain>
    </source>
</reference>
<dbReference type="GO" id="GO:0003677">
    <property type="term" value="F:DNA binding"/>
    <property type="evidence" value="ECO:0007669"/>
    <property type="project" value="UniProtKB-KW"/>
</dbReference>
<comment type="caution">
    <text evidence="8">The sequence shown here is derived from an EMBL/GenBank/DDBJ whole genome shotgun (WGS) entry which is preliminary data.</text>
</comment>
<dbReference type="STRING" id="153721.MYP_1653"/>
<evidence type="ECO:0000256" key="2">
    <source>
        <dbReference type="ARBA" id="ARBA00023015"/>
    </source>
</evidence>
<feature type="domain" description="RNA polymerase sigma-70 region 2" evidence="6">
    <location>
        <begin position="34"/>
        <end position="101"/>
    </location>
</feature>
<evidence type="ECO:0000256" key="5">
    <source>
        <dbReference type="ARBA" id="ARBA00023163"/>
    </source>
</evidence>
<evidence type="ECO:0000313" key="9">
    <source>
        <dbReference type="Proteomes" id="UP000030185"/>
    </source>
</evidence>
<dbReference type="SUPFAM" id="SSF88946">
    <property type="entry name" value="Sigma2 domain of RNA polymerase sigma factors"/>
    <property type="match status" value="1"/>
</dbReference>
<comment type="similarity">
    <text evidence="1">Belongs to the sigma-70 factor family. ECF subfamily.</text>
</comment>
<dbReference type="SUPFAM" id="SSF88659">
    <property type="entry name" value="Sigma3 and sigma4 domains of RNA polymerase sigma factors"/>
    <property type="match status" value="1"/>
</dbReference>
<dbReference type="GO" id="GO:0016987">
    <property type="term" value="F:sigma factor activity"/>
    <property type="evidence" value="ECO:0007669"/>
    <property type="project" value="UniProtKB-KW"/>
</dbReference>
<evidence type="ECO:0000256" key="3">
    <source>
        <dbReference type="ARBA" id="ARBA00023082"/>
    </source>
</evidence>
<evidence type="ECO:0000256" key="4">
    <source>
        <dbReference type="ARBA" id="ARBA00023125"/>
    </source>
</evidence>
<dbReference type="InterPro" id="IPR007627">
    <property type="entry name" value="RNA_pol_sigma70_r2"/>
</dbReference>
<dbReference type="AlphaFoldDB" id="A0A098LBW0"/>
<evidence type="ECO:0000313" key="8">
    <source>
        <dbReference type="EMBL" id="GAL84425.1"/>
    </source>
</evidence>
<proteinExistence type="inferred from homology"/>
<dbReference type="GO" id="GO:0006352">
    <property type="term" value="P:DNA-templated transcription initiation"/>
    <property type="evidence" value="ECO:0007669"/>
    <property type="project" value="InterPro"/>
</dbReference>
<dbReference type="Gene3D" id="1.10.10.10">
    <property type="entry name" value="Winged helix-like DNA-binding domain superfamily/Winged helix DNA-binding domain"/>
    <property type="match status" value="1"/>
</dbReference>
<feature type="domain" description="RNA polymerase sigma-70 region 4" evidence="7">
    <location>
        <begin position="132"/>
        <end position="179"/>
    </location>
</feature>
<dbReference type="OrthoDB" id="9784272at2"/>
<evidence type="ECO:0000259" key="7">
    <source>
        <dbReference type="Pfam" id="PF04545"/>
    </source>
</evidence>
<dbReference type="InterPro" id="IPR036388">
    <property type="entry name" value="WH-like_DNA-bd_sf"/>
</dbReference>
<dbReference type="InterPro" id="IPR007630">
    <property type="entry name" value="RNA_pol_sigma70_r4"/>
</dbReference>
<evidence type="ECO:0000256" key="1">
    <source>
        <dbReference type="ARBA" id="ARBA00010641"/>
    </source>
</evidence>
<dbReference type="InterPro" id="IPR039425">
    <property type="entry name" value="RNA_pol_sigma-70-like"/>
</dbReference>
<dbReference type="InterPro" id="IPR014284">
    <property type="entry name" value="RNA_pol_sigma-70_dom"/>
</dbReference>
<gene>
    <name evidence="8" type="ORF">MYP_1653</name>
</gene>
<dbReference type="Pfam" id="PF04545">
    <property type="entry name" value="Sigma70_r4"/>
    <property type="match status" value="1"/>
</dbReference>
<accession>A0A098LBW0</accession>
<dbReference type="InterPro" id="IPR013324">
    <property type="entry name" value="RNA_pol_sigma_r3/r4-like"/>
</dbReference>
<sequence length="183" mass="20999">MANTAKEKIQQDHIPEETLVGLLKSKDQKALEYLYDHYSPAVFGIVLRIANSEKTAERVFKEVFSEILKRISEFNHKTEKFFDWLLRIARSTALDLVSKRGFKQDNLSDLVQLKSQEGILGNTEPAVSRDFLNNLNPEQKHYLDLIYFQGLTIEQIADKFNQPANAVRNKAKAALHMLKALHS</sequence>
<keyword evidence="3" id="KW-0731">Sigma factor</keyword>
<dbReference type="eggNOG" id="COG1595">
    <property type="taxonomic scope" value="Bacteria"/>
</dbReference>
<protein>
    <submittedName>
        <fullName evidence="8">Uncharacterized protein</fullName>
    </submittedName>
</protein>
<name>A0A098LBW0_9BACT</name>
<dbReference type="PANTHER" id="PTHR43133:SF62">
    <property type="entry name" value="RNA POLYMERASE SIGMA FACTOR SIGZ"/>
    <property type="match status" value="1"/>
</dbReference>
<dbReference type="PANTHER" id="PTHR43133">
    <property type="entry name" value="RNA POLYMERASE ECF-TYPE SIGMA FACTO"/>
    <property type="match status" value="1"/>
</dbReference>
<dbReference type="Pfam" id="PF04542">
    <property type="entry name" value="Sigma70_r2"/>
    <property type="match status" value="1"/>
</dbReference>
<dbReference type="Proteomes" id="UP000030185">
    <property type="component" value="Unassembled WGS sequence"/>
</dbReference>
<dbReference type="NCBIfam" id="TIGR02937">
    <property type="entry name" value="sigma70-ECF"/>
    <property type="match status" value="1"/>
</dbReference>
<keyword evidence="9" id="KW-1185">Reference proteome</keyword>